<reference evidence="2 3" key="1">
    <citation type="journal article" date="2024" name="J Genomics">
        <title>Draft genome sequencing and assembly of Favolaschia claudopus CIRM-BRFM 2984 isolated from oak limbs.</title>
        <authorList>
            <person name="Navarro D."/>
            <person name="Drula E."/>
            <person name="Chaduli D."/>
            <person name="Cazenave R."/>
            <person name="Ahrendt S."/>
            <person name="Wang J."/>
            <person name="Lipzen A."/>
            <person name="Daum C."/>
            <person name="Barry K."/>
            <person name="Grigoriev I.V."/>
            <person name="Favel A."/>
            <person name="Rosso M.N."/>
            <person name="Martin F."/>
        </authorList>
    </citation>
    <scope>NUCLEOTIDE SEQUENCE [LARGE SCALE GENOMIC DNA]</scope>
    <source>
        <strain evidence="2 3">CIRM-BRFM 2984</strain>
    </source>
</reference>
<evidence type="ECO:0000313" key="3">
    <source>
        <dbReference type="Proteomes" id="UP001362999"/>
    </source>
</evidence>
<comment type="caution">
    <text evidence="2">The sequence shown here is derived from an EMBL/GenBank/DDBJ whole genome shotgun (WGS) entry which is preliminary data.</text>
</comment>
<feature type="compositionally biased region" description="Basic and acidic residues" evidence="1">
    <location>
        <begin position="1"/>
        <end position="10"/>
    </location>
</feature>
<gene>
    <name evidence="2" type="ORF">R3P38DRAFT_3228887</name>
</gene>
<sequence length="336" mass="37167">MVFKRTRPDSDYDEDFVPPPPRKKRALSLPPSSPPPMISSDSESDTDFEPPLVKKQPIFTPEDESTMENLDSLPRLPPLFPLPLPIIGRDGQLSEPHTPRRIRAGSLDPPASSPMSILDVTPLKSKLGRPVLSPETRRLRATVRKLSSSQRSPDKQKVTMASKELKRKEANLAAAKQQMADLAAEAARKAAAEAAKAAAAEKAAADAADTRRAQDVVRRIITPAAEGGFNFKNMDHFFDAMWRKGGDGEVSLLLTNYVKRHGVQHARAMFERSAQAKDKYISSEMAEIYEREGRAIQTLLTRQSTTTVTELLEDFSMEELAAEIQEKAPNLWAALS</sequence>
<protein>
    <submittedName>
        <fullName evidence="2">Uncharacterized protein</fullName>
    </submittedName>
</protein>
<keyword evidence="3" id="KW-1185">Reference proteome</keyword>
<dbReference type="AlphaFoldDB" id="A0AAV9ZPS2"/>
<evidence type="ECO:0000256" key="1">
    <source>
        <dbReference type="SAM" id="MobiDB-lite"/>
    </source>
</evidence>
<accession>A0AAV9ZPS2</accession>
<proteinExistence type="predicted"/>
<evidence type="ECO:0000313" key="2">
    <source>
        <dbReference type="EMBL" id="KAK6988331.1"/>
    </source>
</evidence>
<dbReference type="Proteomes" id="UP001362999">
    <property type="component" value="Unassembled WGS sequence"/>
</dbReference>
<feature type="region of interest" description="Disordered" evidence="1">
    <location>
        <begin position="142"/>
        <end position="161"/>
    </location>
</feature>
<dbReference type="EMBL" id="JAWWNJ010000123">
    <property type="protein sequence ID" value="KAK6988331.1"/>
    <property type="molecule type" value="Genomic_DNA"/>
</dbReference>
<feature type="region of interest" description="Disordered" evidence="1">
    <location>
        <begin position="87"/>
        <end position="117"/>
    </location>
</feature>
<organism evidence="2 3">
    <name type="scientific">Favolaschia claudopus</name>
    <dbReference type="NCBI Taxonomy" id="2862362"/>
    <lineage>
        <taxon>Eukaryota</taxon>
        <taxon>Fungi</taxon>
        <taxon>Dikarya</taxon>
        <taxon>Basidiomycota</taxon>
        <taxon>Agaricomycotina</taxon>
        <taxon>Agaricomycetes</taxon>
        <taxon>Agaricomycetidae</taxon>
        <taxon>Agaricales</taxon>
        <taxon>Marasmiineae</taxon>
        <taxon>Mycenaceae</taxon>
        <taxon>Favolaschia</taxon>
    </lineage>
</organism>
<feature type="compositionally biased region" description="Basic and acidic residues" evidence="1">
    <location>
        <begin position="152"/>
        <end position="161"/>
    </location>
</feature>
<name>A0AAV9ZPS2_9AGAR</name>
<feature type="region of interest" description="Disordered" evidence="1">
    <location>
        <begin position="1"/>
        <end position="75"/>
    </location>
</feature>